<dbReference type="KEGG" id="msea:METESE_07140"/>
<dbReference type="Proteomes" id="UP001228113">
    <property type="component" value="Chromosome"/>
</dbReference>
<dbReference type="AlphaFoldDB" id="A0AA48KBF1"/>
<feature type="signal peptide" evidence="2">
    <location>
        <begin position="1"/>
        <end position="23"/>
    </location>
</feature>
<keyword evidence="4" id="KW-1185">Reference proteome</keyword>
<feature type="chain" id="PRO_5041423598" evidence="2">
    <location>
        <begin position="24"/>
        <end position="194"/>
    </location>
</feature>
<evidence type="ECO:0000313" key="4">
    <source>
        <dbReference type="Proteomes" id="UP001228113"/>
    </source>
</evidence>
<name>A0AA48KBF1_9BACT</name>
<protein>
    <submittedName>
        <fullName evidence="3">Uncharacterized protein</fullName>
    </submittedName>
</protein>
<keyword evidence="2" id="KW-0732">Signal</keyword>
<gene>
    <name evidence="3" type="ORF">METESE_07140</name>
</gene>
<sequence length="194" mass="19677">MPTAPLARILCAAALAAAVPATAATWSRIDIQSKSNFVIKKDTFASGTLKVRKVGEPEKGVKALMGPYLLEAGQSYLFTYSGNAFKFVISNATANGKAASNLPTLQVGYDPSAGTTAVFGVTKDKKGREVDFTSSALVPSKLDSYKEGSKAPAFLTIGVLKALKAGAAAPAADPAPADPAPADAAAQADGAASD</sequence>
<reference evidence="3" key="1">
    <citation type="journal article" date="2023" name="Int. J. Syst. Evol. Microbiol.">
        <title>Mesoterricola silvestris gen. nov., sp. nov., Mesoterricola sediminis sp. nov., Geothrix oryzae sp. nov., Geothrix edaphica sp. nov., Geothrix rubra sp. nov., and Geothrix limicola sp. nov., six novel members of Acidobacteriota isolated from soils.</title>
        <authorList>
            <person name="Itoh H."/>
            <person name="Sugisawa Y."/>
            <person name="Mise K."/>
            <person name="Xu Z."/>
            <person name="Kuniyasu M."/>
            <person name="Ushijima N."/>
            <person name="Kawano K."/>
            <person name="Kobayashi E."/>
            <person name="Shiratori Y."/>
            <person name="Masuda Y."/>
            <person name="Senoo K."/>
        </authorList>
    </citation>
    <scope>NUCLEOTIDE SEQUENCE</scope>
    <source>
        <strain evidence="3">W786</strain>
    </source>
</reference>
<evidence type="ECO:0000256" key="2">
    <source>
        <dbReference type="SAM" id="SignalP"/>
    </source>
</evidence>
<evidence type="ECO:0000313" key="3">
    <source>
        <dbReference type="EMBL" id="BDU75756.1"/>
    </source>
</evidence>
<dbReference type="RefSeq" id="WP_316411095.1">
    <property type="nucleotide sequence ID" value="NZ_AP027081.1"/>
</dbReference>
<feature type="region of interest" description="Disordered" evidence="1">
    <location>
        <begin position="170"/>
        <end position="194"/>
    </location>
</feature>
<evidence type="ECO:0000256" key="1">
    <source>
        <dbReference type="SAM" id="MobiDB-lite"/>
    </source>
</evidence>
<accession>A0AA48KBF1</accession>
<organism evidence="3 4">
    <name type="scientific">Mesoterricola sediminis</name>
    <dbReference type="NCBI Taxonomy" id="2927980"/>
    <lineage>
        <taxon>Bacteria</taxon>
        <taxon>Pseudomonadati</taxon>
        <taxon>Acidobacteriota</taxon>
        <taxon>Holophagae</taxon>
        <taxon>Holophagales</taxon>
        <taxon>Holophagaceae</taxon>
        <taxon>Mesoterricola</taxon>
    </lineage>
</organism>
<proteinExistence type="predicted"/>
<dbReference type="EMBL" id="AP027081">
    <property type="protein sequence ID" value="BDU75756.1"/>
    <property type="molecule type" value="Genomic_DNA"/>
</dbReference>